<dbReference type="InterPro" id="IPR036047">
    <property type="entry name" value="F-box-like_dom_sf"/>
</dbReference>
<protein>
    <recommendedName>
        <fullName evidence="1">F-box domain-containing protein</fullName>
    </recommendedName>
</protein>
<reference evidence="2 3" key="1">
    <citation type="journal article" date="2018" name="Nat. Ecol. Evol.">
        <title>Pezizomycetes genomes reveal the molecular basis of ectomycorrhizal truffle lifestyle.</title>
        <authorList>
            <person name="Murat C."/>
            <person name="Payen T."/>
            <person name="Noel B."/>
            <person name="Kuo A."/>
            <person name="Morin E."/>
            <person name="Chen J."/>
            <person name="Kohler A."/>
            <person name="Krizsan K."/>
            <person name="Balestrini R."/>
            <person name="Da Silva C."/>
            <person name="Montanini B."/>
            <person name="Hainaut M."/>
            <person name="Levati E."/>
            <person name="Barry K.W."/>
            <person name="Belfiori B."/>
            <person name="Cichocki N."/>
            <person name="Clum A."/>
            <person name="Dockter R.B."/>
            <person name="Fauchery L."/>
            <person name="Guy J."/>
            <person name="Iotti M."/>
            <person name="Le Tacon F."/>
            <person name="Lindquist E.A."/>
            <person name="Lipzen A."/>
            <person name="Malagnac F."/>
            <person name="Mello A."/>
            <person name="Molinier V."/>
            <person name="Miyauchi S."/>
            <person name="Poulain J."/>
            <person name="Riccioni C."/>
            <person name="Rubini A."/>
            <person name="Sitrit Y."/>
            <person name="Splivallo R."/>
            <person name="Traeger S."/>
            <person name="Wang M."/>
            <person name="Zifcakova L."/>
            <person name="Wipf D."/>
            <person name="Zambonelli A."/>
            <person name="Paolocci F."/>
            <person name="Nowrousian M."/>
            <person name="Ottonello S."/>
            <person name="Baldrian P."/>
            <person name="Spatafora J.W."/>
            <person name="Henrissat B."/>
            <person name="Nagy L.G."/>
            <person name="Aury J.M."/>
            <person name="Wincker P."/>
            <person name="Grigoriev I.V."/>
            <person name="Bonfante P."/>
            <person name="Martin F.M."/>
        </authorList>
    </citation>
    <scope>NUCLEOTIDE SEQUENCE [LARGE SCALE GENOMIC DNA]</scope>
    <source>
        <strain evidence="2 3">RN42</strain>
    </source>
</reference>
<organism evidence="2 3">
    <name type="scientific">Ascobolus immersus RN42</name>
    <dbReference type="NCBI Taxonomy" id="1160509"/>
    <lineage>
        <taxon>Eukaryota</taxon>
        <taxon>Fungi</taxon>
        <taxon>Dikarya</taxon>
        <taxon>Ascomycota</taxon>
        <taxon>Pezizomycotina</taxon>
        <taxon>Pezizomycetes</taxon>
        <taxon>Pezizales</taxon>
        <taxon>Ascobolaceae</taxon>
        <taxon>Ascobolus</taxon>
    </lineage>
</organism>
<dbReference type="PROSITE" id="PS50181">
    <property type="entry name" value="FBOX"/>
    <property type="match status" value="1"/>
</dbReference>
<evidence type="ECO:0000259" key="1">
    <source>
        <dbReference type="PROSITE" id="PS50181"/>
    </source>
</evidence>
<evidence type="ECO:0000313" key="2">
    <source>
        <dbReference type="EMBL" id="RPA74147.1"/>
    </source>
</evidence>
<feature type="domain" description="F-box" evidence="1">
    <location>
        <begin position="18"/>
        <end position="64"/>
    </location>
</feature>
<dbReference type="Proteomes" id="UP000275078">
    <property type="component" value="Unassembled WGS sequence"/>
</dbReference>
<dbReference type="EMBL" id="ML119799">
    <property type="protein sequence ID" value="RPA74147.1"/>
    <property type="molecule type" value="Genomic_DNA"/>
</dbReference>
<dbReference type="SUPFAM" id="SSF81383">
    <property type="entry name" value="F-box domain"/>
    <property type="match status" value="1"/>
</dbReference>
<keyword evidence="3" id="KW-1185">Reference proteome</keyword>
<name>A0A3N4HLM8_ASCIM</name>
<dbReference type="InterPro" id="IPR001810">
    <property type="entry name" value="F-box_dom"/>
</dbReference>
<accession>A0A3N4HLM8</accession>
<gene>
    <name evidence="2" type="ORF">BJ508DRAFT_333387</name>
</gene>
<sequence length="320" mass="37044">MQMISASHSRYATRPPVPPPILRLPNELLEKIFLAIDEPTSYPRLTKTCTRLAIIGLDPLTRRKFTDTWFLSHNDKDGWIEYITRYIHFHAVAHKLTEDCQSKFRKARECYDRRGEQYRFDAFHVHSAPVQAGAGWTVYQLYGVSVDAAAFEEWFPAANVSMSRMELLGLLPLPCKGEAKDLELAKRYLSRLRLNYSSGKRNMKVPDMMEEVVFDVEDAVFAYILWKRYTGLVKGYEEAIKAAEKAKKVTGRYQALGPGLVIKKDRRPKMSKLAVDNYFKMWELLKEVRPCLCDKNDDKLYECYEKKWGADTDVGGFLLM</sequence>
<evidence type="ECO:0000313" key="3">
    <source>
        <dbReference type="Proteomes" id="UP000275078"/>
    </source>
</evidence>
<proteinExistence type="predicted"/>
<dbReference type="AlphaFoldDB" id="A0A3N4HLM8"/>